<comment type="similarity">
    <text evidence="1">Belongs to the prefoldin subunit beta family.</text>
</comment>
<reference evidence="3 6" key="2">
    <citation type="submission" date="2018-06" db="EMBL/GenBank/DDBJ databases">
        <title>Population genomics shows no distinction between pathogenic Candida krusei and environmental Pichia kudriavzevii: One species, four names.</title>
        <authorList>
            <person name="Douglass A.P."/>
            <person name="Offei B."/>
            <person name="Braun-Galleani S."/>
            <person name="Coughlan A.Y."/>
            <person name="Martos A."/>
            <person name="Ortiz-Merino R.A."/>
            <person name="Byrne K.P."/>
            <person name="Wolfe K.H."/>
        </authorList>
    </citation>
    <scope>NUCLEOTIDE SEQUENCE [LARGE SCALE GENOMIC DNA]</scope>
    <source>
        <strain evidence="3 6">CBS573</strain>
    </source>
</reference>
<dbReference type="Proteomes" id="UP000249293">
    <property type="component" value="Chromosome 5"/>
</dbReference>
<organism evidence="4 5">
    <name type="scientific">Pichia kudriavzevii</name>
    <name type="common">Yeast</name>
    <name type="synonym">Issatchenkia orientalis</name>
    <dbReference type="NCBI Taxonomy" id="4909"/>
    <lineage>
        <taxon>Eukaryota</taxon>
        <taxon>Fungi</taxon>
        <taxon>Dikarya</taxon>
        <taxon>Ascomycota</taxon>
        <taxon>Saccharomycotina</taxon>
        <taxon>Pichiomycetes</taxon>
        <taxon>Pichiales</taxon>
        <taxon>Pichiaceae</taxon>
        <taxon>Pichia</taxon>
    </lineage>
</organism>
<keyword evidence="6" id="KW-1185">Reference proteome</keyword>
<name>A0A1Z8JM94_PICKU</name>
<dbReference type="KEGG" id="pkz:C5L36_0E05600"/>
<gene>
    <name evidence="3" type="ORF">C5L36_0E05600</name>
    <name evidence="4" type="ORF">CAS74_002676</name>
</gene>
<evidence type="ECO:0008006" key="7">
    <source>
        <dbReference type="Google" id="ProtNLM"/>
    </source>
</evidence>
<dbReference type="PANTHER" id="PTHR13303">
    <property type="entry name" value="PREFOLDIN SUBUNIT 2"/>
    <property type="match status" value="1"/>
</dbReference>
<dbReference type="OrthoDB" id="29646at2759"/>
<dbReference type="RefSeq" id="XP_029323981.1">
    <property type="nucleotide sequence ID" value="XM_029468121.1"/>
</dbReference>
<keyword evidence="2" id="KW-0143">Chaperone</keyword>
<evidence type="ECO:0000313" key="4">
    <source>
        <dbReference type="EMBL" id="OUT21707.1"/>
    </source>
</evidence>
<dbReference type="GeneID" id="40386364"/>
<dbReference type="InterPro" id="IPR009053">
    <property type="entry name" value="Prefoldin"/>
</dbReference>
<dbReference type="STRING" id="4909.A0A1Z8JM94"/>
<reference evidence="4 5" key="1">
    <citation type="submission" date="2017-05" db="EMBL/GenBank/DDBJ databases">
        <title>The Genome Sequence of Candida krusei Ckrusei653.</title>
        <authorList>
            <person name="Cuomo C."/>
            <person name="Forche A."/>
            <person name="Young S."/>
            <person name="Abouelleil A."/>
            <person name="Cao P."/>
            <person name="Chapman S."/>
            <person name="Cusick C."/>
            <person name="Shea T."/>
            <person name="Nusbaum C."/>
            <person name="Birren B."/>
        </authorList>
    </citation>
    <scope>NUCLEOTIDE SEQUENCE [LARGE SCALE GENOMIC DNA]</scope>
    <source>
        <strain evidence="4 5">Ckrusei653</strain>
    </source>
</reference>
<evidence type="ECO:0000313" key="3">
    <source>
        <dbReference type="EMBL" id="AWU78505.1"/>
    </source>
</evidence>
<dbReference type="EMBL" id="NHMM01000004">
    <property type="protein sequence ID" value="OUT21707.1"/>
    <property type="molecule type" value="Genomic_DNA"/>
</dbReference>
<accession>A0A1Z8JM94</accession>
<dbReference type="GO" id="GO:0006457">
    <property type="term" value="P:protein folding"/>
    <property type="evidence" value="ECO:0007669"/>
    <property type="project" value="InterPro"/>
</dbReference>
<evidence type="ECO:0000256" key="1">
    <source>
        <dbReference type="ARBA" id="ARBA00008045"/>
    </source>
</evidence>
<dbReference type="AlphaFoldDB" id="A0A1Z8JM94"/>
<evidence type="ECO:0000313" key="6">
    <source>
        <dbReference type="Proteomes" id="UP000249293"/>
    </source>
</evidence>
<dbReference type="VEuPathDB" id="FungiDB:C5L36_0E05600"/>
<dbReference type="Pfam" id="PF01920">
    <property type="entry name" value="Prefoldin_2"/>
    <property type="match status" value="1"/>
</dbReference>
<dbReference type="Gene3D" id="1.10.287.370">
    <property type="match status" value="1"/>
</dbReference>
<dbReference type="InterPro" id="IPR002777">
    <property type="entry name" value="PFD_beta-like"/>
</dbReference>
<evidence type="ECO:0000313" key="5">
    <source>
        <dbReference type="Proteomes" id="UP000195871"/>
    </source>
</evidence>
<sequence length="119" mass="13295">MSLQDTYDEYQQTIRALEEHITSIETQLYEHEIVIDTLKKVDGERPAWRLVSAGDTGVGEASSGALVETTASEALSKLETTVKGLNELKTKVGKEVQDVRKEFVEWKTKNNIKVVSANQ</sequence>
<dbReference type="InterPro" id="IPR027235">
    <property type="entry name" value="PFD2"/>
</dbReference>
<evidence type="ECO:0000256" key="2">
    <source>
        <dbReference type="ARBA" id="ARBA00023186"/>
    </source>
</evidence>
<dbReference type="Proteomes" id="UP000195871">
    <property type="component" value="Unassembled WGS sequence"/>
</dbReference>
<protein>
    <recommendedName>
        <fullName evidence="7">Prefoldin subunit 2</fullName>
    </recommendedName>
</protein>
<proteinExistence type="inferred from homology"/>
<dbReference type="GO" id="GO:0051082">
    <property type="term" value="F:unfolded protein binding"/>
    <property type="evidence" value="ECO:0007669"/>
    <property type="project" value="InterPro"/>
</dbReference>
<dbReference type="SUPFAM" id="SSF46579">
    <property type="entry name" value="Prefoldin"/>
    <property type="match status" value="1"/>
</dbReference>
<dbReference type="EMBL" id="CP028777">
    <property type="protein sequence ID" value="AWU78505.1"/>
    <property type="molecule type" value="Genomic_DNA"/>
</dbReference>
<dbReference type="GO" id="GO:0016272">
    <property type="term" value="C:prefoldin complex"/>
    <property type="evidence" value="ECO:0007669"/>
    <property type="project" value="InterPro"/>
</dbReference>